<reference evidence="2" key="2">
    <citation type="submission" date="2018-04" db="EMBL/GenBank/DDBJ databases">
        <authorList>
            <person name="Roquigny R."/>
            <person name="Arseneault T."/>
            <person name="Joly D."/>
            <person name="Gadkar V.J."/>
            <person name="Novinscak A."/>
            <person name="Filion M."/>
        </authorList>
    </citation>
    <scope>NUCLEOTIDE SEQUENCE</scope>
    <source>
        <strain evidence="2">LBUM223</strain>
    </source>
</reference>
<protein>
    <submittedName>
        <fullName evidence="2">Uncharacterized protein</fullName>
    </submittedName>
</protein>
<dbReference type="AlphaFoldDB" id="A0AAU8TE87"/>
<dbReference type="EMBL" id="CP011117">
    <property type="protein sequence ID" value="AKA80854.1"/>
    <property type="molecule type" value="Genomic_DNA"/>
</dbReference>
<dbReference type="KEGG" id="pfb:VO64_0296"/>
<dbReference type="Proteomes" id="UP000033099">
    <property type="component" value="Chromosome"/>
</dbReference>
<evidence type="ECO:0000313" key="1">
    <source>
        <dbReference type="EMBL" id="AKA80842.1"/>
    </source>
</evidence>
<evidence type="ECO:0000313" key="3">
    <source>
        <dbReference type="Proteomes" id="UP000033099"/>
    </source>
</evidence>
<sequence>MLMLLLLSLIGFIKRFLTLLALALLLGLFLALVSYLRL</sequence>
<evidence type="ECO:0000313" key="2">
    <source>
        <dbReference type="EMBL" id="AKA80854.1"/>
    </source>
</evidence>
<proteinExistence type="predicted"/>
<reference evidence="2 3" key="1">
    <citation type="journal article" date="2015" name="Genome Announc.">
        <title>Complete Genome Sequence of Biocontrol Strain Pseudomonas fluorescens LBUM223.</title>
        <authorList>
            <person name="Roquigny R."/>
            <person name="Arseneault T."/>
            <person name="Gadkar V.J."/>
            <person name="Novinscak A."/>
            <person name="Joly D.L."/>
            <person name="Filion M."/>
        </authorList>
    </citation>
    <scope>NUCLEOTIDE SEQUENCE [LARGE SCALE GENOMIC DNA]</scope>
    <source>
        <strain evidence="2 3">LBUM223</strain>
    </source>
</reference>
<name>A0AAU8TE87_9PSED</name>
<organism evidence="2 3">
    <name type="scientific">Pseudomonas synxantha</name>
    <dbReference type="NCBI Taxonomy" id="47883"/>
    <lineage>
        <taxon>Bacteria</taxon>
        <taxon>Pseudomonadati</taxon>
        <taxon>Pseudomonadota</taxon>
        <taxon>Gammaproteobacteria</taxon>
        <taxon>Pseudomonadales</taxon>
        <taxon>Pseudomonadaceae</taxon>
        <taxon>Pseudomonas</taxon>
    </lineage>
</organism>
<gene>
    <name evidence="1" type="ORF">VO64_0296</name>
    <name evidence="2" type="ORF">VO64_0308</name>
</gene>
<dbReference type="EMBL" id="CP011117">
    <property type="protein sequence ID" value="AKA80842.1"/>
    <property type="molecule type" value="Genomic_DNA"/>
</dbReference>
<accession>A0AAU8TE87</accession>
<dbReference type="KEGG" id="pfb:VO64_0308"/>